<dbReference type="RefSeq" id="WP_261616582.1">
    <property type="nucleotide sequence ID" value="NZ_JALIDZ010000006.1"/>
</dbReference>
<dbReference type="InterPro" id="IPR003684">
    <property type="entry name" value="Porin_alphabac"/>
</dbReference>
<keyword evidence="9 10" id="KW-0998">Cell outer membrane</keyword>
<dbReference type="AlphaFoldDB" id="A0AAW5R2C5"/>
<keyword evidence="12" id="KW-1185">Reference proteome</keyword>
<evidence type="ECO:0000256" key="9">
    <source>
        <dbReference type="ARBA" id="ARBA00023237"/>
    </source>
</evidence>
<accession>A0AAW5R2C5</accession>
<comment type="function">
    <text evidence="10">Forms passive diffusion pores that allow small molecular weight hydrophilic materials across the outer membrane.</text>
</comment>
<name>A0AAW5R2C5_9HYPH</name>
<dbReference type="EMBL" id="JALIDZ010000006">
    <property type="protein sequence ID" value="MCT8972998.1"/>
    <property type="molecule type" value="Genomic_DNA"/>
</dbReference>
<protein>
    <recommendedName>
        <fullName evidence="10">Porin</fullName>
    </recommendedName>
</protein>
<evidence type="ECO:0000256" key="4">
    <source>
        <dbReference type="ARBA" id="ARBA00022692"/>
    </source>
</evidence>
<evidence type="ECO:0000313" key="12">
    <source>
        <dbReference type="Proteomes" id="UP001320898"/>
    </source>
</evidence>
<evidence type="ECO:0000313" key="11">
    <source>
        <dbReference type="EMBL" id="MCT8972998.1"/>
    </source>
</evidence>
<organism evidence="11 12">
    <name type="scientific">Microbaculum marinisediminis</name>
    <dbReference type="NCBI Taxonomy" id="2931392"/>
    <lineage>
        <taxon>Bacteria</taxon>
        <taxon>Pseudomonadati</taxon>
        <taxon>Pseudomonadota</taxon>
        <taxon>Alphaproteobacteria</taxon>
        <taxon>Hyphomicrobiales</taxon>
        <taxon>Tepidamorphaceae</taxon>
        <taxon>Microbaculum</taxon>
    </lineage>
</organism>
<dbReference type="GO" id="GO:0015288">
    <property type="term" value="F:porin activity"/>
    <property type="evidence" value="ECO:0007669"/>
    <property type="project" value="UniProtKB-KW"/>
</dbReference>
<keyword evidence="6 10" id="KW-0406">Ion transport</keyword>
<evidence type="ECO:0000256" key="6">
    <source>
        <dbReference type="ARBA" id="ARBA00023065"/>
    </source>
</evidence>
<feature type="chain" id="PRO_5043101256" description="Porin" evidence="10">
    <location>
        <begin position="22"/>
        <end position="476"/>
    </location>
</feature>
<evidence type="ECO:0000256" key="3">
    <source>
        <dbReference type="ARBA" id="ARBA00022452"/>
    </source>
</evidence>
<feature type="signal peptide" evidence="10">
    <location>
        <begin position="1"/>
        <end position="21"/>
    </location>
</feature>
<evidence type="ECO:0000256" key="7">
    <source>
        <dbReference type="ARBA" id="ARBA00023114"/>
    </source>
</evidence>
<evidence type="ECO:0000256" key="5">
    <source>
        <dbReference type="ARBA" id="ARBA00022729"/>
    </source>
</evidence>
<comment type="subcellular location">
    <subcellularLocation>
        <location evidence="10">Cell outer membrane</location>
        <topology evidence="10">Multi-pass membrane protein</topology>
    </subcellularLocation>
</comment>
<keyword evidence="5 10" id="KW-0732">Signal</keyword>
<comment type="caution">
    <text evidence="11">The sequence shown here is derived from an EMBL/GenBank/DDBJ whole genome shotgun (WGS) entry which is preliminary data.</text>
</comment>
<sequence length="476" mass="50920">MRNIFLGSAAAFLAATTGAQAADMMMDVKAPREPVYRCDITGFIELPGTDICFKVGGFARLVVVGAEDQWFGDEFYRPDSIVPDGHTIQDRIQMYGQGRVNFDARTSTEYGTVRAFVELQATDNDARTGGSADLRHAFVQFGNWTFGKTWSTFLHLDSSASTTDPYVIIGDNFMRRNQVRYTASFGNGFSLSVALEDQDYTSPTAYGAAGLVGFPRGVNPGAWNQVGLFFPANVVSDRNDMPDIVANLRVDGDWGNAQLSGAITNNEFREVSLGGAAPGPYPGTQTDSEIGWAALFGLVLNVPSVGEGDYFAFKAIYTDGAHQYFQDSFAGAQGGAGVINAVWGACNVLTPATGGCIVDTVTTWSLLASYTHNWTPTFASTLGGGYGNVSADDVITNFFVPTTLTSDSSNDFWQVYLDFAWTPVPRTTFNVDLVYGNADYGLPQAGGCIGPVGICGPAVDNSDGAFSAAFQVTRSF</sequence>
<dbReference type="GO" id="GO:0046930">
    <property type="term" value="C:pore complex"/>
    <property type="evidence" value="ECO:0007669"/>
    <property type="project" value="UniProtKB-KW"/>
</dbReference>
<evidence type="ECO:0000256" key="10">
    <source>
        <dbReference type="RuleBase" id="RU364005"/>
    </source>
</evidence>
<comment type="similarity">
    <text evidence="1 10">Belongs to the alphaproteobacteria porin family.</text>
</comment>
<keyword evidence="7 10" id="KW-0626">Porin</keyword>
<keyword evidence="2 10" id="KW-0813">Transport</keyword>
<dbReference type="Pfam" id="PF02530">
    <property type="entry name" value="Porin_2"/>
    <property type="match status" value="1"/>
</dbReference>
<dbReference type="GO" id="GO:0009279">
    <property type="term" value="C:cell outer membrane"/>
    <property type="evidence" value="ECO:0007669"/>
    <property type="project" value="UniProtKB-SubCell"/>
</dbReference>
<dbReference type="SUPFAM" id="SSF56935">
    <property type="entry name" value="Porins"/>
    <property type="match status" value="1"/>
</dbReference>
<comment type="domain">
    <text evidence="10">Consists of 16-stranded beta-barrel sheets, with large surface-exposed loops, that form a transmembrane pore at the center of each barrel. The pore is partially ocluded by a peptide loop that folds into the pore lumen.</text>
</comment>
<evidence type="ECO:0000256" key="1">
    <source>
        <dbReference type="ARBA" id="ARBA00009521"/>
    </source>
</evidence>
<keyword evidence="3 10" id="KW-1134">Transmembrane beta strand</keyword>
<keyword evidence="8 10" id="KW-0472">Membrane</keyword>
<reference evidence="11 12" key="1">
    <citation type="submission" date="2022-04" db="EMBL/GenBank/DDBJ databases">
        <authorList>
            <person name="Ye Y.-Q."/>
            <person name="Du Z.-J."/>
        </authorList>
    </citation>
    <scope>NUCLEOTIDE SEQUENCE [LARGE SCALE GENOMIC DNA]</scope>
    <source>
        <strain evidence="11 12">A6E488</strain>
    </source>
</reference>
<gene>
    <name evidence="11" type="ORF">MUB46_14120</name>
</gene>
<dbReference type="Proteomes" id="UP001320898">
    <property type="component" value="Unassembled WGS sequence"/>
</dbReference>
<proteinExistence type="inferred from homology"/>
<evidence type="ECO:0000256" key="2">
    <source>
        <dbReference type="ARBA" id="ARBA00022448"/>
    </source>
</evidence>
<keyword evidence="4 10" id="KW-0812">Transmembrane</keyword>
<dbReference type="GO" id="GO:0006811">
    <property type="term" value="P:monoatomic ion transport"/>
    <property type="evidence" value="ECO:0007669"/>
    <property type="project" value="UniProtKB-KW"/>
</dbReference>
<evidence type="ECO:0000256" key="8">
    <source>
        <dbReference type="ARBA" id="ARBA00023136"/>
    </source>
</evidence>